<keyword evidence="1" id="KW-1015">Disulfide bond</keyword>
<dbReference type="PROSITE" id="PS01209">
    <property type="entry name" value="LDLRA_1"/>
    <property type="match status" value="1"/>
</dbReference>
<evidence type="ECO:0000256" key="1">
    <source>
        <dbReference type="ARBA" id="ARBA00023157"/>
    </source>
</evidence>
<evidence type="ECO:0008006" key="5">
    <source>
        <dbReference type="Google" id="ProtNLM"/>
    </source>
</evidence>
<dbReference type="InterPro" id="IPR036055">
    <property type="entry name" value="LDL_receptor-like_sf"/>
</dbReference>
<keyword evidence="4" id="KW-1185">Reference proteome</keyword>
<dbReference type="InterPro" id="IPR002172">
    <property type="entry name" value="LDrepeatLR_classA_rpt"/>
</dbReference>
<organism evidence="3 4">
    <name type="scientific">Potamilus streckersoni</name>
    <dbReference type="NCBI Taxonomy" id="2493646"/>
    <lineage>
        <taxon>Eukaryota</taxon>
        <taxon>Metazoa</taxon>
        <taxon>Spiralia</taxon>
        <taxon>Lophotrochozoa</taxon>
        <taxon>Mollusca</taxon>
        <taxon>Bivalvia</taxon>
        <taxon>Autobranchia</taxon>
        <taxon>Heteroconchia</taxon>
        <taxon>Palaeoheterodonta</taxon>
        <taxon>Unionida</taxon>
        <taxon>Unionoidea</taxon>
        <taxon>Unionidae</taxon>
        <taxon>Ambleminae</taxon>
        <taxon>Lampsilini</taxon>
        <taxon>Potamilus</taxon>
    </lineage>
</organism>
<reference evidence="3" key="3">
    <citation type="submission" date="2023-05" db="EMBL/GenBank/DDBJ databases">
        <authorList>
            <person name="Smith C.H."/>
        </authorList>
    </citation>
    <scope>NUCLEOTIDE SEQUENCE</scope>
    <source>
        <strain evidence="3">CHS0354</strain>
        <tissue evidence="3">Mantle</tissue>
    </source>
</reference>
<dbReference type="AlphaFoldDB" id="A0AAE0RW52"/>
<comment type="caution">
    <text evidence="2">Lacks conserved residue(s) required for the propagation of feature annotation.</text>
</comment>
<comment type="caution">
    <text evidence="3">The sequence shown here is derived from an EMBL/GenBank/DDBJ whole genome shotgun (WGS) entry which is preliminary data.</text>
</comment>
<protein>
    <recommendedName>
        <fullName evidence="5">Prohormone-4</fullName>
    </recommendedName>
</protein>
<dbReference type="Pfam" id="PF00057">
    <property type="entry name" value="Ldl_recept_a"/>
    <property type="match status" value="1"/>
</dbReference>
<evidence type="ECO:0000313" key="4">
    <source>
        <dbReference type="Proteomes" id="UP001195483"/>
    </source>
</evidence>
<dbReference type="PANTHER" id="PTHR20967">
    <property type="entry name" value="PROHORMONE-4"/>
    <property type="match status" value="1"/>
</dbReference>
<dbReference type="InterPro" id="IPR023415">
    <property type="entry name" value="LDLR_class-A_CS"/>
</dbReference>
<reference evidence="3" key="2">
    <citation type="journal article" date="2021" name="Genome Biol. Evol.">
        <title>Developing a high-quality reference genome for a parasitic bivalve with doubly uniparental inheritance (Bivalvia: Unionida).</title>
        <authorList>
            <person name="Smith C.H."/>
        </authorList>
    </citation>
    <scope>NUCLEOTIDE SEQUENCE</scope>
    <source>
        <strain evidence="3">CHS0354</strain>
        <tissue evidence="3">Mantle</tissue>
    </source>
</reference>
<evidence type="ECO:0000313" key="3">
    <source>
        <dbReference type="EMBL" id="KAK3580761.1"/>
    </source>
</evidence>
<dbReference type="SUPFAM" id="SSF57424">
    <property type="entry name" value="LDL receptor-like module"/>
    <property type="match status" value="1"/>
</dbReference>
<dbReference type="PANTHER" id="PTHR20967:SF0">
    <property type="entry name" value="PROHORMONE-4"/>
    <property type="match status" value="1"/>
</dbReference>
<dbReference type="CDD" id="cd00112">
    <property type="entry name" value="LDLa"/>
    <property type="match status" value="1"/>
</dbReference>
<name>A0AAE0RW52_9BIVA</name>
<accession>A0AAE0RW52</accession>
<evidence type="ECO:0000256" key="2">
    <source>
        <dbReference type="PROSITE-ProRule" id="PRU00124"/>
    </source>
</evidence>
<dbReference type="Gene3D" id="4.10.400.10">
    <property type="entry name" value="Low-density Lipoprotein Receptor"/>
    <property type="match status" value="1"/>
</dbReference>
<sequence length="213" mass="24020">MDFMGSIFRPIGYLSAKSMRLAGKHESLVILLSLLCACTYGLQVDFSQLKQLRRPYIIDKRDGTTCTGNPCPPWKPFLCKTSSVCIALEYVCDDNPDCPDQFDEDKELCSARNRPAVEQIFEFLQRNRDWIIPKLFSGADPEMVAHGLSVATNFQELAVMVGISPKDRKNLEDVFTAVAEGDERPLLRLGMPRSNWYDVQFMLNKLIEGGLSS</sequence>
<proteinExistence type="predicted"/>
<dbReference type="EMBL" id="JAEAOA010001395">
    <property type="protein sequence ID" value="KAK3580761.1"/>
    <property type="molecule type" value="Genomic_DNA"/>
</dbReference>
<dbReference type="InterPro" id="IPR053103">
    <property type="entry name" value="IDLSRF-like_peptide"/>
</dbReference>
<dbReference type="Proteomes" id="UP001195483">
    <property type="component" value="Unassembled WGS sequence"/>
</dbReference>
<dbReference type="PROSITE" id="PS50068">
    <property type="entry name" value="LDLRA_2"/>
    <property type="match status" value="1"/>
</dbReference>
<gene>
    <name evidence="3" type="ORF">CHS0354_023046</name>
</gene>
<dbReference type="SMART" id="SM00192">
    <property type="entry name" value="LDLa"/>
    <property type="match status" value="1"/>
</dbReference>
<reference evidence="3" key="1">
    <citation type="journal article" date="2021" name="Genome Biol. Evol.">
        <title>A High-Quality Reference Genome for a Parasitic Bivalve with Doubly Uniparental Inheritance (Bivalvia: Unionida).</title>
        <authorList>
            <person name="Smith C.H."/>
        </authorList>
    </citation>
    <scope>NUCLEOTIDE SEQUENCE</scope>
    <source>
        <strain evidence="3">CHS0354</strain>
    </source>
</reference>